<sequence>QLREVTEYAERMRRLIWNNSNYSTGGTDYWFNGRVSDIDYSRDEDDPELTIATLDCAFTREEVI</sequence>
<comment type="caution">
    <text evidence="1">The sequence shown here is derived from an EMBL/GenBank/DDBJ whole genome shotgun (WGS) entry which is preliminary data.</text>
</comment>
<feature type="non-terminal residue" evidence="1">
    <location>
        <position position="1"/>
    </location>
</feature>
<gene>
    <name evidence="1" type="ORF">LCGC14_2575300</name>
</gene>
<protein>
    <submittedName>
        <fullName evidence="1">Uncharacterized protein</fullName>
    </submittedName>
</protein>
<proteinExistence type="predicted"/>
<evidence type="ECO:0000313" key="1">
    <source>
        <dbReference type="EMBL" id="KKL08492.1"/>
    </source>
</evidence>
<reference evidence="1" key="1">
    <citation type="journal article" date="2015" name="Nature">
        <title>Complex archaea that bridge the gap between prokaryotes and eukaryotes.</title>
        <authorList>
            <person name="Spang A."/>
            <person name="Saw J.H."/>
            <person name="Jorgensen S.L."/>
            <person name="Zaremba-Niedzwiedzka K."/>
            <person name="Martijn J."/>
            <person name="Lind A.E."/>
            <person name="van Eijk R."/>
            <person name="Schleper C."/>
            <person name="Guy L."/>
            <person name="Ettema T.J."/>
        </authorList>
    </citation>
    <scope>NUCLEOTIDE SEQUENCE</scope>
</reference>
<dbReference type="AlphaFoldDB" id="A0A0F9B3Y3"/>
<accession>A0A0F9B3Y3</accession>
<dbReference type="EMBL" id="LAZR01042855">
    <property type="protein sequence ID" value="KKL08492.1"/>
    <property type="molecule type" value="Genomic_DNA"/>
</dbReference>
<name>A0A0F9B3Y3_9ZZZZ</name>
<organism evidence="1">
    <name type="scientific">marine sediment metagenome</name>
    <dbReference type="NCBI Taxonomy" id="412755"/>
    <lineage>
        <taxon>unclassified sequences</taxon>
        <taxon>metagenomes</taxon>
        <taxon>ecological metagenomes</taxon>
    </lineage>
</organism>